<evidence type="ECO:0000313" key="7">
    <source>
        <dbReference type="EMBL" id="CBH74125.1"/>
    </source>
</evidence>
<keyword evidence="2" id="KW-0963">Cytoplasm</keyword>
<dbReference type="EMBL" id="CABL01000001">
    <property type="protein sequence ID" value="CBH74125.1"/>
    <property type="molecule type" value="Genomic_DNA"/>
</dbReference>
<dbReference type="GO" id="GO:0008616">
    <property type="term" value="P:tRNA queuosine(34) biosynthetic process"/>
    <property type="evidence" value="ECO:0007669"/>
    <property type="project" value="UniProtKB-KW"/>
</dbReference>
<keyword evidence="3" id="KW-0819">tRNA processing</keyword>
<dbReference type="InterPro" id="IPR004155">
    <property type="entry name" value="PBS_lyase_HEAT"/>
</dbReference>
<protein>
    <submittedName>
        <fullName evidence="7">Putative iron-sulfur containing oxidoreductase subunit</fullName>
    </submittedName>
</protein>
<dbReference type="SMART" id="SM00567">
    <property type="entry name" value="EZ_HEAT"/>
    <property type="match status" value="2"/>
</dbReference>
<reference evidence="7" key="1">
    <citation type="submission" date="2009-10" db="EMBL/GenBank/DDBJ databases">
        <title>Diversity of trophic interactions inside an arsenic-rich microbial ecosystem.</title>
        <authorList>
            <person name="Bertin P.N."/>
            <person name="Heinrich-Salmeron A."/>
            <person name="Pelletier E."/>
            <person name="Goulhen-Chollet F."/>
            <person name="Arsene-Ploetze F."/>
            <person name="Gallien S."/>
            <person name="Calteau A."/>
            <person name="Vallenet D."/>
            <person name="Casiot C."/>
            <person name="Chane-Woon-Ming B."/>
            <person name="Giloteaux L."/>
            <person name="Barakat M."/>
            <person name="Bonnefoy V."/>
            <person name="Bruneel O."/>
            <person name="Chandler M."/>
            <person name="Cleiss J."/>
            <person name="Duran R."/>
            <person name="Elbaz-Poulichet F."/>
            <person name="Fonknechten N."/>
            <person name="Lauga B."/>
            <person name="Mornico D."/>
            <person name="Ortet P."/>
            <person name="Schaeffer C."/>
            <person name="Siguier P."/>
            <person name="Alexander Thil Smith A."/>
            <person name="Van Dorsselaer A."/>
            <person name="Weissenbach J."/>
            <person name="Medigue C."/>
            <person name="Le Paslier D."/>
        </authorList>
    </citation>
    <scope>NUCLEOTIDE SEQUENCE</scope>
</reference>
<dbReference type="InterPro" id="IPR017896">
    <property type="entry name" value="4Fe4S_Fe-S-bd"/>
</dbReference>
<evidence type="ECO:0000256" key="2">
    <source>
        <dbReference type="ARBA" id="ARBA00022490"/>
    </source>
</evidence>
<dbReference type="InterPro" id="IPR017900">
    <property type="entry name" value="4Fe4S_Fe_S_CS"/>
</dbReference>
<accession>E6PCE1</accession>
<dbReference type="AlphaFoldDB" id="E6PCE1"/>
<keyword evidence="1" id="KW-0479">Metal-binding</keyword>
<feature type="domain" description="4Fe-4S ferredoxin-type" evidence="6">
    <location>
        <begin position="181"/>
        <end position="213"/>
    </location>
</feature>
<dbReference type="Gene3D" id="1.25.10.10">
    <property type="entry name" value="Leucine-rich Repeat Variant"/>
    <property type="match status" value="1"/>
</dbReference>
<dbReference type="InterPro" id="IPR011989">
    <property type="entry name" value="ARM-like"/>
</dbReference>
<keyword evidence="1" id="KW-0004">4Fe-4S</keyword>
<evidence type="ECO:0000259" key="6">
    <source>
        <dbReference type="PROSITE" id="PS51379"/>
    </source>
</evidence>
<dbReference type="Pfam" id="PF08331">
    <property type="entry name" value="QueG_DUF1730"/>
    <property type="match status" value="1"/>
</dbReference>
<comment type="caution">
    <text evidence="7">The sequence shown here is derived from an EMBL/GenBank/DDBJ whole genome shotgun (WGS) entry which is preliminary data.</text>
</comment>
<evidence type="ECO:0000256" key="1">
    <source>
        <dbReference type="ARBA" id="ARBA00022485"/>
    </source>
</evidence>
<keyword evidence="1" id="KW-0408">Iron</keyword>
<dbReference type="InterPro" id="IPR016024">
    <property type="entry name" value="ARM-type_fold"/>
</dbReference>
<organism evidence="7">
    <name type="scientific">mine drainage metagenome</name>
    <dbReference type="NCBI Taxonomy" id="410659"/>
    <lineage>
        <taxon>unclassified sequences</taxon>
        <taxon>metagenomes</taxon>
        <taxon>ecological metagenomes</taxon>
    </lineage>
</organism>
<evidence type="ECO:0000256" key="5">
    <source>
        <dbReference type="ARBA" id="ARBA00023002"/>
    </source>
</evidence>
<dbReference type="NCBIfam" id="TIGR00276">
    <property type="entry name" value="tRNA epoxyqueuosine(34) reductase QueG"/>
    <property type="match status" value="1"/>
</dbReference>
<dbReference type="PANTHER" id="PTHR30002">
    <property type="entry name" value="EPOXYQUEUOSINE REDUCTASE"/>
    <property type="match status" value="1"/>
</dbReference>
<dbReference type="PROSITE" id="PS00198">
    <property type="entry name" value="4FE4S_FER_1"/>
    <property type="match status" value="1"/>
</dbReference>
<dbReference type="SUPFAM" id="SSF48371">
    <property type="entry name" value="ARM repeat"/>
    <property type="match status" value="1"/>
</dbReference>
<dbReference type="GO" id="GO:0052693">
    <property type="term" value="F:epoxyqueuosine reductase activity"/>
    <property type="evidence" value="ECO:0007669"/>
    <property type="project" value="TreeGrafter"/>
</dbReference>
<keyword evidence="1" id="KW-0411">Iron-sulfur</keyword>
<proteinExistence type="predicted"/>
<dbReference type="InterPro" id="IPR004453">
    <property type="entry name" value="QueG"/>
</dbReference>
<evidence type="ECO:0000256" key="3">
    <source>
        <dbReference type="ARBA" id="ARBA00022694"/>
    </source>
</evidence>
<dbReference type="GO" id="GO:0051539">
    <property type="term" value="F:4 iron, 4 sulfur cluster binding"/>
    <property type="evidence" value="ECO:0007669"/>
    <property type="project" value="UniProtKB-KW"/>
</dbReference>
<dbReference type="PROSITE" id="PS51379">
    <property type="entry name" value="4FE4S_FER_2"/>
    <property type="match status" value="1"/>
</dbReference>
<name>E6PCE1_9ZZZZ</name>
<dbReference type="Pfam" id="PF13646">
    <property type="entry name" value="HEAT_2"/>
    <property type="match status" value="1"/>
</dbReference>
<sequence>MISLRSNDAAIAIVRRILDERSAALGVRIRVADADEDIETRERLRAAFRRGDLATWGYGDAYAAAAADPMRVLGEARSVICVAIPYARPTPVRRARGRGRVSKYAWSRDYHVRVRAILDDIARHIDAAVGGGVTAAACDTAPVAERARAARSGLAWIGKHTNAIAPELGSYVFLGEIFCSLPLSPDAALKTQCGSCRRCVDVCPTGALRGDYTIDATRCIADLTQRVDAIPRALRPLLGDWIWGCDLCQEICPPSIRAGTRGDAAFDPLDEELAAPDLQELLSLRSGTYKRRYRPTAMGWRGAAVLRRNAAIGLGNALDRAGIPALERALAEDPHPLVRGAAAWALGRIGGLAALRVLARAQVNEREATVAEEIDAASKNALPGVEGVAE</sequence>
<gene>
    <name evidence="7" type="ORF">CARN1_2012</name>
</gene>
<dbReference type="PANTHER" id="PTHR30002:SF4">
    <property type="entry name" value="EPOXYQUEUOSINE REDUCTASE"/>
    <property type="match status" value="1"/>
</dbReference>
<dbReference type="InterPro" id="IPR013542">
    <property type="entry name" value="QueG_DUF1730"/>
</dbReference>
<evidence type="ECO:0000256" key="4">
    <source>
        <dbReference type="ARBA" id="ARBA00022785"/>
    </source>
</evidence>
<keyword evidence="5" id="KW-0560">Oxidoreductase</keyword>
<dbReference type="SUPFAM" id="SSF54862">
    <property type="entry name" value="4Fe-4S ferredoxins"/>
    <property type="match status" value="1"/>
</dbReference>
<keyword evidence="4" id="KW-0671">Queuosine biosynthesis</keyword>
<dbReference type="Gene3D" id="3.30.70.20">
    <property type="match status" value="1"/>
</dbReference>
<dbReference type="Pfam" id="PF13484">
    <property type="entry name" value="Fer4_16"/>
    <property type="match status" value="1"/>
</dbReference>